<feature type="domain" description="C2H2-type" evidence="9">
    <location>
        <begin position="254"/>
        <end position="284"/>
    </location>
</feature>
<keyword evidence="5" id="KW-0805">Transcription regulation</keyword>
<feature type="domain" description="C2H2-type" evidence="9">
    <location>
        <begin position="141"/>
        <end position="163"/>
    </location>
</feature>
<dbReference type="PANTHER" id="PTHR46179">
    <property type="entry name" value="ZINC FINGER PROTEIN"/>
    <property type="match status" value="1"/>
</dbReference>
<dbReference type="PANTHER" id="PTHR46179:SF13">
    <property type="entry name" value="C2H2-TYPE DOMAIN-CONTAINING PROTEIN"/>
    <property type="match status" value="1"/>
</dbReference>
<dbReference type="GO" id="GO:0008270">
    <property type="term" value="F:zinc ion binding"/>
    <property type="evidence" value="ECO:0007669"/>
    <property type="project" value="UniProtKB-KW"/>
</dbReference>
<feature type="domain" description="C2H2-type" evidence="9">
    <location>
        <begin position="19"/>
        <end position="48"/>
    </location>
</feature>
<dbReference type="SMART" id="SM00355">
    <property type="entry name" value="ZnF_C2H2"/>
    <property type="match status" value="8"/>
</dbReference>
<keyword evidence="11" id="KW-1185">Reference proteome</keyword>
<dbReference type="InterPro" id="IPR051061">
    <property type="entry name" value="Zinc_finger_trans_reg"/>
</dbReference>
<keyword evidence="2" id="KW-0479">Metal-binding</keyword>
<proteinExistence type="predicted"/>
<dbReference type="InterPro" id="IPR036236">
    <property type="entry name" value="Znf_C2H2_sf"/>
</dbReference>
<dbReference type="AlphaFoldDB" id="A0AAN7VFQ5"/>
<protein>
    <recommendedName>
        <fullName evidence="9">C2H2-type domain-containing protein</fullName>
    </recommendedName>
</protein>
<evidence type="ECO:0000256" key="7">
    <source>
        <dbReference type="ARBA" id="ARBA00023242"/>
    </source>
</evidence>
<dbReference type="Pfam" id="PF00096">
    <property type="entry name" value="zf-C2H2"/>
    <property type="match status" value="5"/>
</dbReference>
<feature type="domain" description="C2H2-type" evidence="9">
    <location>
        <begin position="222"/>
        <end position="247"/>
    </location>
</feature>
<evidence type="ECO:0000313" key="11">
    <source>
        <dbReference type="Proteomes" id="UP001329430"/>
    </source>
</evidence>
<feature type="domain" description="C2H2-type" evidence="9">
    <location>
        <begin position="49"/>
        <end position="73"/>
    </location>
</feature>
<keyword evidence="7" id="KW-0539">Nucleus</keyword>
<keyword evidence="6" id="KW-0804">Transcription</keyword>
<reference evidence="10 11" key="1">
    <citation type="journal article" date="2024" name="Insects">
        <title>An Improved Chromosome-Level Genome Assembly of the Firefly Pyrocoelia pectoralis.</title>
        <authorList>
            <person name="Fu X."/>
            <person name="Meyer-Rochow V.B."/>
            <person name="Ballantyne L."/>
            <person name="Zhu X."/>
        </authorList>
    </citation>
    <scope>NUCLEOTIDE SEQUENCE [LARGE SCALE GENOMIC DNA]</scope>
    <source>
        <strain evidence="10">XCY_ONT2</strain>
    </source>
</reference>
<gene>
    <name evidence="10" type="ORF">RI129_006984</name>
</gene>
<comment type="subcellular location">
    <subcellularLocation>
        <location evidence="1">Nucleus</location>
    </subcellularLocation>
</comment>
<dbReference type="Proteomes" id="UP001329430">
    <property type="component" value="Chromosome 5"/>
</dbReference>
<evidence type="ECO:0000256" key="6">
    <source>
        <dbReference type="ARBA" id="ARBA00023163"/>
    </source>
</evidence>
<sequence length="374" mass="43412">MCESSSDEASTSTNNKKKHVCPYKNCSAAFVRPSKLVYHIRRHTGERPFACDFPNCNKTYLYSFHLRRHKESHGEIHRERIKCPNPDCYLELANKYSLKKHIKRKHSSEYYQFSCDFCKQGFHKKKQLLNHIHVHTDVPSWQCVTCDTFFFTTTDLNRHKRTHQKYDCKCGATFERWSVLLAHKRTCDTAKHVCHVCNVSFKQISNFKTHINTHFKTNAQKFLCGYTDCNRSYVHKKNLTHHIQIFHQKIVKKIPCTVAGCTKIFKRSQNLKQHVQKVHNKRSCVKTQRRPRKDKGISRKSTAATLAGLELPHSLHSDIIKGGKIDLPTIQNLPNLNQVGNKVLGKCSETQADELRKKALGATLFVRLEKLITL</sequence>
<dbReference type="PROSITE" id="PS00028">
    <property type="entry name" value="ZINC_FINGER_C2H2_1"/>
    <property type="match status" value="8"/>
</dbReference>
<feature type="domain" description="C2H2-type" evidence="9">
    <location>
        <begin position="113"/>
        <end position="140"/>
    </location>
</feature>
<dbReference type="InterPro" id="IPR013087">
    <property type="entry name" value="Znf_C2H2_type"/>
</dbReference>
<evidence type="ECO:0000259" key="9">
    <source>
        <dbReference type="PROSITE" id="PS50157"/>
    </source>
</evidence>
<feature type="domain" description="C2H2-type" evidence="9">
    <location>
        <begin position="192"/>
        <end position="219"/>
    </location>
</feature>
<keyword evidence="3 8" id="KW-0863">Zinc-finger</keyword>
<evidence type="ECO:0000256" key="2">
    <source>
        <dbReference type="ARBA" id="ARBA00022723"/>
    </source>
</evidence>
<keyword evidence="4" id="KW-0862">Zinc</keyword>
<name>A0AAN7VFQ5_9COLE</name>
<dbReference type="GO" id="GO:0006357">
    <property type="term" value="P:regulation of transcription by RNA polymerase II"/>
    <property type="evidence" value="ECO:0007669"/>
    <property type="project" value="TreeGrafter"/>
</dbReference>
<evidence type="ECO:0000256" key="1">
    <source>
        <dbReference type="ARBA" id="ARBA00004123"/>
    </source>
</evidence>
<evidence type="ECO:0000256" key="4">
    <source>
        <dbReference type="ARBA" id="ARBA00022833"/>
    </source>
</evidence>
<organism evidence="10 11">
    <name type="scientific">Pyrocoelia pectoralis</name>
    <dbReference type="NCBI Taxonomy" id="417401"/>
    <lineage>
        <taxon>Eukaryota</taxon>
        <taxon>Metazoa</taxon>
        <taxon>Ecdysozoa</taxon>
        <taxon>Arthropoda</taxon>
        <taxon>Hexapoda</taxon>
        <taxon>Insecta</taxon>
        <taxon>Pterygota</taxon>
        <taxon>Neoptera</taxon>
        <taxon>Endopterygota</taxon>
        <taxon>Coleoptera</taxon>
        <taxon>Polyphaga</taxon>
        <taxon>Elateriformia</taxon>
        <taxon>Elateroidea</taxon>
        <taxon>Lampyridae</taxon>
        <taxon>Lampyrinae</taxon>
        <taxon>Pyrocoelia</taxon>
    </lineage>
</organism>
<dbReference type="EMBL" id="JAVRBK010000005">
    <property type="protein sequence ID" value="KAK5643139.1"/>
    <property type="molecule type" value="Genomic_DNA"/>
</dbReference>
<dbReference type="PROSITE" id="PS50157">
    <property type="entry name" value="ZINC_FINGER_C2H2_2"/>
    <property type="match status" value="7"/>
</dbReference>
<dbReference type="SUPFAM" id="SSF57667">
    <property type="entry name" value="beta-beta-alpha zinc fingers"/>
    <property type="match status" value="4"/>
</dbReference>
<evidence type="ECO:0000256" key="5">
    <source>
        <dbReference type="ARBA" id="ARBA00023015"/>
    </source>
</evidence>
<evidence type="ECO:0000256" key="3">
    <source>
        <dbReference type="ARBA" id="ARBA00022771"/>
    </source>
</evidence>
<comment type="caution">
    <text evidence="10">The sequence shown here is derived from an EMBL/GenBank/DDBJ whole genome shotgun (WGS) entry which is preliminary data.</text>
</comment>
<accession>A0AAN7VFQ5</accession>
<dbReference type="Gene3D" id="3.30.160.60">
    <property type="entry name" value="Classic Zinc Finger"/>
    <property type="match status" value="6"/>
</dbReference>
<evidence type="ECO:0000256" key="8">
    <source>
        <dbReference type="PROSITE-ProRule" id="PRU00042"/>
    </source>
</evidence>
<dbReference type="GO" id="GO:0005634">
    <property type="term" value="C:nucleus"/>
    <property type="evidence" value="ECO:0007669"/>
    <property type="project" value="UniProtKB-SubCell"/>
</dbReference>
<evidence type="ECO:0000313" key="10">
    <source>
        <dbReference type="EMBL" id="KAK5643139.1"/>
    </source>
</evidence>